<protein>
    <recommendedName>
        <fullName evidence="4">Carboxypeptidase regulatory-like domain-containing protein</fullName>
    </recommendedName>
</protein>
<name>A0A517SF63_9PLAN</name>
<reference evidence="2 3" key="1">
    <citation type="submission" date="2019-02" db="EMBL/GenBank/DDBJ databases">
        <title>Deep-cultivation of Planctomycetes and their phenomic and genomic characterization uncovers novel biology.</title>
        <authorList>
            <person name="Wiegand S."/>
            <person name="Jogler M."/>
            <person name="Boedeker C."/>
            <person name="Pinto D."/>
            <person name="Vollmers J."/>
            <person name="Rivas-Marin E."/>
            <person name="Kohn T."/>
            <person name="Peeters S.H."/>
            <person name="Heuer A."/>
            <person name="Rast P."/>
            <person name="Oberbeckmann S."/>
            <person name="Bunk B."/>
            <person name="Jeske O."/>
            <person name="Meyerdierks A."/>
            <person name="Storesund J.E."/>
            <person name="Kallscheuer N."/>
            <person name="Luecker S."/>
            <person name="Lage O.M."/>
            <person name="Pohl T."/>
            <person name="Merkel B.J."/>
            <person name="Hornburger P."/>
            <person name="Mueller R.-W."/>
            <person name="Bruemmer F."/>
            <person name="Labrenz M."/>
            <person name="Spormann A.M."/>
            <person name="Op den Camp H."/>
            <person name="Overmann J."/>
            <person name="Amann R."/>
            <person name="Jetten M.S.M."/>
            <person name="Mascher T."/>
            <person name="Medema M.H."/>
            <person name="Devos D.P."/>
            <person name="Kaster A.-K."/>
            <person name="Ovreas L."/>
            <person name="Rohde M."/>
            <person name="Galperin M.Y."/>
            <person name="Jogler C."/>
        </authorList>
    </citation>
    <scope>NUCLEOTIDE SEQUENCE [LARGE SCALE GENOMIC DNA]</scope>
    <source>
        <strain evidence="2 3">Pan44</strain>
    </source>
</reference>
<keyword evidence="1" id="KW-0732">Signal</keyword>
<dbReference type="RefSeq" id="WP_145030582.1">
    <property type="nucleotide sequence ID" value="NZ_CP036271.1"/>
</dbReference>
<sequence length="149" mass="15265" precursor="true">MLRSCSRTVARVFGASVCLAGLCLVMVGCGESGAPGRAEAKGTVTIDGRPLEKGTVFLVNEKGLPAGVGNVVAGAFELSENASTRGVLPGSYGVKIESWKVEPGAVLENGSFSPGELAIPKKFTDAKTSGLKAEVKDGANEFTFALNSK</sequence>
<dbReference type="InParanoid" id="A0A517SF63"/>
<proteinExistence type="predicted"/>
<dbReference type="AlphaFoldDB" id="A0A517SF63"/>
<keyword evidence="3" id="KW-1185">Reference proteome</keyword>
<evidence type="ECO:0000313" key="2">
    <source>
        <dbReference type="EMBL" id="QDT54748.1"/>
    </source>
</evidence>
<dbReference type="KEGG" id="ccos:Pan44_27840"/>
<evidence type="ECO:0000256" key="1">
    <source>
        <dbReference type="SAM" id="SignalP"/>
    </source>
</evidence>
<gene>
    <name evidence="2" type="ORF">Pan44_27840</name>
</gene>
<dbReference type="OrthoDB" id="287951at2"/>
<dbReference type="EMBL" id="CP036271">
    <property type="protein sequence ID" value="QDT54748.1"/>
    <property type="molecule type" value="Genomic_DNA"/>
</dbReference>
<dbReference type="PROSITE" id="PS51257">
    <property type="entry name" value="PROKAR_LIPOPROTEIN"/>
    <property type="match status" value="1"/>
</dbReference>
<evidence type="ECO:0000313" key="3">
    <source>
        <dbReference type="Proteomes" id="UP000315700"/>
    </source>
</evidence>
<feature type="signal peptide" evidence="1">
    <location>
        <begin position="1"/>
        <end position="20"/>
    </location>
</feature>
<feature type="chain" id="PRO_5021873478" description="Carboxypeptidase regulatory-like domain-containing protein" evidence="1">
    <location>
        <begin position="21"/>
        <end position="149"/>
    </location>
</feature>
<evidence type="ECO:0008006" key="4">
    <source>
        <dbReference type="Google" id="ProtNLM"/>
    </source>
</evidence>
<accession>A0A517SF63</accession>
<organism evidence="2 3">
    <name type="scientific">Caulifigura coniformis</name>
    <dbReference type="NCBI Taxonomy" id="2527983"/>
    <lineage>
        <taxon>Bacteria</taxon>
        <taxon>Pseudomonadati</taxon>
        <taxon>Planctomycetota</taxon>
        <taxon>Planctomycetia</taxon>
        <taxon>Planctomycetales</taxon>
        <taxon>Planctomycetaceae</taxon>
        <taxon>Caulifigura</taxon>
    </lineage>
</organism>
<dbReference type="Proteomes" id="UP000315700">
    <property type="component" value="Chromosome"/>
</dbReference>